<protein>
    <submittedName>
        <fullName evidence="7">VWA domain-containing protein</fullName>
    </submittedName>
</protein>
<dbReference type="Pfam" id="PF07584">
    <property type="entry name" value="BatA"/>
    <property type="match status" value="1"/>
</dbReference>
<keyword evidence="2 5" id="KW-0812">Transmembrane</keyword>
<proteinExistence type="predicted"/>
<dbReference type="EMBL" id="WBVO01000008">
    <property type="protein sequence ID" value="KAB2808598.1"/>
    <property type="molecule type" value="Genomic_DNA"/>
</dbReference>
<dbReference type="RefSeq" id="WP_151667692.1">
    <property type="nucleotide sequence ID" value="NZ_WBVO01000008.1"/>
</dbReference>
<evidence type="ECO:0000256" key="4">
    <source>
        <dbReference type="ARBA" id="ARBA00023136"/>
    </source>
</evidence>
<sequence length="329" mass="36862">MNLFEGTTFANPEWLWGLILIPIMGVGMMLRSQTGTVRFSHFESGGFTWANLRPWTSLLSLIGLACWIVAFARPQSSQQTQQIRGGEGIDIFLAVDVSYSMEALDLKPTRLEALKVVANEFVKNRPNDRIGLVVYAGEAYTQVPLTTDHEVLTSAVKSLNSDLLEPGTAVGMGLSTALSRIKDSEAESKVVILMTDGENNRGEIDPRSAARLARELGVRVYTIGIGTKGYAMMPTRIMNGRKMLQRVKVNIDEDLLREIADATEGRYFRAQNKEQLADIYQEIDRLEKSKIEELKFVQYDEHFYPWALAGLLFIAAEFTLKNTLFRSVV</sequence>
<keyword evidence="4 5" id="KW-0472">Membrane</keyword>
<accession>A0A6N6RFS9</accession>
<dbReference type="InterPro" id="IPR050768">
    <property type="entry name" value="UPF0353/GerABKA_families"/>
</dbReference>
<comment type="caution">
    <text evidence="7">The sequence shown here is derived from an EMBL/GenBank/DDBJ whole genome shotgun (WGS) entry which is preliminary data.</text>
</comment>
<dbReference type="Gene3D" id="3.40.50.410">
    <property type="entry name" value="von Willebrand factor, type A domain"/>
    <property type="match status" value="1"/>
</dbReference>
<evidence type="ECO:0000313" key="8">
    <source>
        <dbReference type="Proteomes" id="UP000468650"/>
    </source>
</evidence>
<dbReference type="PANTHER" id="PTHR22550">
    <property type="entry name" value="SPORE GERMINATION PROTEIN"/>
    <property type="match status" value="1"/>
</dbReference>
<feature type="transmembrane region" description="Helical" evidence="5">
    <location>
        <begin position="14"/>
        <end position="31"/>
    </location>
</feature>
<feature type="domain" description="VWFA" evidence="6">
    <location>
        <begin position="90"/>
        <end position="283"/>
    </location>
</feature>
<dbReference type="Pfam" id="PF00092">
    <property type="entry name" value="VWA"/>
    <property type="match status" value="1"/>
</dbReference>
<evidence type="ECO:0000256" key="5">
    <source>
        <dbReference type="SAM" id="Phobius"/>
    </source>
</evidence>
<dbReference type="CDD" id="cd01467">
    <property type="entry name" value="vWA_BatA_type"/>
    <property type="match status" value="1"/>
</dbReference>
<dbReference type="InterPro" id="IPR002035">
    <property type="entry name" value="VWF_A"/>
</dbReference>
<organism evidence="7 8">
    <name type="scientific">Phaeocystidibacter luteus</name>
    <dbReference type="NCBI Taxonomy" id="911197"/>
    <lineage>
        <taxon>Bacteria</taxon>
        <taxon>Pseudomonadati</taxon>
        <taxon>Bacteroidota</taxon>
        <taxon>Flavobacteriia</taxon>
        <taxon>Flavobacteriales</taxon>
        <taxon>Phaeocystidibacteraceae</taxon>
        <taxon>Phaeocystidibacter</taxon>
    </lineage>
</organism>
<dbReference type="SMART" id="SM00327">
    <property type="entry name" value="VWA"/>
    <property type="match status" value="1"/>
</dbReference>
<evidence type="ECO:0000259" key="6">
    <source>
        <dbReference type="PROSITE" id="PS50234"/>
    </source>
</evidence>
<dbReference type="OrthoDB" id="6206554at2"/>
<evidence type="ECO:0000313" key="7">
    <source>
        <dbReference type="EMBL" id="KAB2808598.1"/>
    </source>
</evidence>
<keyword evidence="3 5" id="KW-1133">Transmembrane helix</keyword>
<gene>
    <name evidence="7" type="ORF">F8C67_09935</name>
</gene>
<feature type="transmembrane region" description="Helical" evidence="5">
    <location>
        <begin position="303"/>
        <end position="320"/>
    </location>
</feature>
<dbReference type="Proteomes" id="UP000468650">
    <property type="component" value="Unassembled WGS sequence"/>
</dbReference>
<dbReference type="InterPro" id="IPR036465">
    <property type="entry name" value="vWFA_dom_sf"/>
</dbReference>
<feature type="transmembrane region" description="Helical" evidence="5">
    <location>
        <begin position="52"/>
        <end position="72"/>
    </location>
</feature>
<dbReference type="PROSITE" id="PS50234">
    <property type="entry name" value="VWFA"/>
    <property type="match status" value="1"/>
</dbReference>
<keyword evidence="8" id="KW-1185">Reference proteome</keyword>
<dbReference type="InterPro" id="IPR024163">
    <property type="entry name" value="Aerotolerance_reg_N"/>
</dbReference>
<keyword evidence="1" id="KW-1003">Cell membrane</keyword>
<reference evidence="7 8" key="1">
    <citation type="submission" date="2019-09" db="EMBL/GenBank/DDBJ databases">
        <title>Genomes of family Cryomorphaceae.</title>
        <authorList>
            <person name="Bowman J.P."/>
        </authorList>
    </citation>
    <scope>NUCLEOTIDE SEQUENCE [LARGE SCALE GENOMIC DNA]</scope>
    <source>
        <strain evidence="7 8">LMG 25704</strain>
    </source>
</reference>
<dbReference type="SUPFAM" id="SSF53300">
    <property type="entry name" value="vWA-like"/>
    <property type="match status" value="1"/>
</dbReference>
<evidence type="ECO:0000256" key="1">
    <source>
        <dbReference type="ARBA" id="ARBA00022475"/>
    </source>
</evidence>
<name>A0A6N6RFS9_9FLAO</name>
<evidence type="ECO:0000256" key="3">
    <source>
        <dbReference type="ARBA" id="ARBA00022989"/>
    </source>
</evidence>
<dbReference type="PANTHER" id="PTHR22550:SF5">
    <property type="entry name" value="LEUCINE ZIPPER PROTEIN 4"/>
    <property type="match status" value="1"/>
</dbReference>
<evidence type="ECO:0000256" key="2">
    <source>
        <dbReference type="ARBA" id="ARBA00022692"/>
    </source>
</evidence>
<dbReference type="AlphaFoldDB" id="A0A6N6RFS9"/>
<dbReference type="InterPro" id="IPR033881">
    <property type="entry name" value="vWA_BatA_type"/>
</dbReference>